<protein>
    <submittedName>
        <fullName evidence="6">Polysulfide reductase chain A</fullName>
    </submittedName>
</protein>
<dbReference type="PROSITE" id="PS51669">
    <property type="entry name" value="4FE4S_MOW_BIS_MGD"/>
    <property type="match status" value="1"/>
</dbReference>
<evidence type="ECO:0000256" key="4">
    <source>
        <dbReference type="ARBA" id="ARBA00023014"/>
    </source>
</evidence>
<evidence type="ECO:0000313" key="7">
    <source>
        <dbReference type="Proteomes" id="UP000034098"/>
    </source>
</evidence>
<feature type="domain" description="4Fe-4S Mo/W bis-MGD-type" evidence="5">
    <location>
        <begin position="21"/>
        <end position="77"/>
    </location>
</feature>
<keyword evidence="7" id="KW-1185">Reference proteome</keyword>
<dbReference type="EMBL" id="JYJA01000035">
    <property type="protein sequence ID" value="KJL42307.1"/>
    <property type="molecule type" value="Genomic_DNA"/>
</dbReference>
<dbReference type="RefSeq" id="WP_084695595.1">
    <property type="nucleotide sequence ID" value="NZ_JYJA01000035.1"/>
</dbReference>
<name>A0A0M2HDP5_MICTR</name>
<comment type="caution">
    <text evidence="6">The sequence shown here is derived from an EMBL/GenBank/DDBJ whole genome shotgun (WGS) entry which is preliminary data.</text>
</comment>
<dbReference type="OrthoDB" id="7376058at2"/>
<dbReference type="InterPro" id="IPR050612">
    <property type="entry name" value="Prok_Mopterin_Oxidored"/>
</dbReference>
<evidence type="ECO:0000259" key="5">
    <source>
        <dbReference type="PROSITE" id="PS51669"/>
    </source>
</evidence>
<dbReference type="Gene3D" id="3.40.50.740">
    <property type="match status" value="1"/>
</dbReference>
<dbReference type="SMART" id="SM00926">
    <property type="entry name" value="Molybdop_Fe4S4"/>
    <property type="match status" value="1"/>
</dbReference>
<sequence>MTAAPPKTLPRAKNPRLREATTSVSTFCRICEAGCGLIAELDGDRLVRLRPNAEHAHSRGFCCNKPQGLLELTYDPQRLTVPMLRSGGPGEFTPISWDDALDICATRLRDVRDRHGAIAIANLRGNPAFFESAGSLWGGGFAAALGITRTYTVNAEDAASRLAANEALYGDVLRFPRPDLWRTDLALVVGANPLVARSTRLSEPQSREALDSIVARGGRVIVVDPRRTKTAERYEHVSIRPGTDPWFLLGVCAVICASPDLRQRSGRGAAVSQLDEFAALVARISLPECASRCGVPVETIQDVGDAFLRAGAATTYGGTGACAQRFGTLANILQDSVLALTGNIDRVGGVLAGWAAIDLSPATPGPPIGTRRSRVEKRPEIAGSLPSAGLAADITHPGEDRIRAVIMRANNSVLSSGGGGRRLEDALEQLDFSMAMDLYVNETNRYAHVLLPATTMFERDDYPLNTANAQLRPTAYATRAVIEPQGEARDAWSVFDDISRRMGLGGSCPDKELEAEAEARGARPTPHELIDKLFGAGAHPDLRFDDLVTNHPNGLTLRDTLPEGRLTAGLPTPDGRVRLFSSHLQTEIDRLFAYVEPDDEWPMRMVGRREPGSQNTWMHQATLIYPDSYRFAAHLHPTDAERHGVVEGETVLVVSPSGSISVPIAFDDAMRPGVVSIPNGWGHPDDGSHRGSFAENRNSNDLVSHEDVEQLAGMSILNGVPIRIERLLVDATPHRNADHD</sequence>
<dbReference type="Pfam" id="PF01568">
    <property type="entry name" value="Molydop_binding"/>
    <property type="match status" value="1"/>
</dbReference>
<dbReference type="GO" id="GO:0016491">
    <property type="term" value="F:oxidoreductase activity"/>
    <property type="evidence" value="ECO:0007669"/>
    <property type="project" value="InterPro"/>
</dbReference>
<keyword evidence="4" id="KW-0411">Iron-sulfur</keyword>
<evidence type="ECO:0000256" key="1">
    <source>
        <dbReference type="ARBA" id="ARBA00010312"/>
    </source>
</evidence>
<dbReference type="PANTHER" id="PTHR43742:SF2">
    <property type="entry name" value="ASSIMILATORY NITRATE REDUCTASE CATALYTIC SUBUNIT"/>
    <property type="match status" value="1"/>
</dbReference>
<reference evidence="6 7" key="1">
    <citation type="submission" date="2015-02" db="EMBL/GenBank/DDBJ databases">
        <title>Draft genome sequences of ten Microbacterium spp. with emphasis on heavy metal contaminated environments.</title>
        <authorList>
            <person name="Corretto E."/>
        </authorList>
    </citation>
    <scope>NUCLEOTIDE SEQUENCE [LARGE SCALE GENOMIC DNA]</scope>
    <source>
        <strain evidence="6 7">DSM 8608</strain>
    </source>
</reference>
<dbReference type="SUPFAM" id="SSF53706">
    <property type="entry name" value="Formate dehydrogenase/DMSO reductase, domains 1-3"/>
    <property type="match status" value="1"/>
</dbReference>
<dbReference type="GO" id="GO:0051536">
    <property type="term" value="F:iron-sulfur cluster binding"/>
    <property type="evidence" value="ECO:0007669"/>
    <property type="project" value="UniProtKB-KW"/>
</dbReference>
<dbReference type="PATRIC" id="fig|69370.6.peg.2361"/>
<dbReference type="Proteomes" id="UP000034098">
    <property type="component" value="Unassembled WGS sequence"/>
</dbReference>
<dbReference type="InterPro" id="IPR006963">
    <property type="entry name" value="Mopterin_OxRdtase_4Fe-4S_dom"/>
</dbReference>
<dbReference type="Gene3D" id="2.40.40.20">
    <property type="match status" value="1"/>
</dbReference>
<comment type="similarity">
    <text evidence="1">Belongs to the prokaryotic molybdopterin-containing oxidoreductase family.</text>
</comment>
<accession>A0A0M2HDP5</accession>
<dbReference type="PANTHER" id="PTHR43742">
    <property type="entry name" value="TRIMETHYLAMINE-N-OXIDE REDUCTASE"/>
    <property type="match status" value="1"/>
</dbReference>
<evidence type="ECO:0000313" key="6">
    <source>
        <dbReference type="EMBL" id="KJL42307.1"/>
    </source>
</evidence>
<dbReference type="InterPro" id="IPR006657">
    <property type="entry name" value="MoPterin_dinucl-bd_dom"/>
</dbReference>
<keyword evidence="2" id="KW-0479">Metal-binding</keyword>
<dbReference type="SUPFAM" id="SSF50692">
    <property type="entry name" value="ADC-like"/>
    <property type="match status" value="1"/>
</dbReference>
<gene>
    <name evidence="6" type="primary">psrA</name>
    <name evidence="6" type="ORF">RS82_02323</name>
</gene>
<proteinExistence type="inferred from homology"/>
<organism evidence="6 7">
    <name type="scientific">Microbacterium trichothecenolyticum</name>
    <name type="common">Aureobacterium trichothecenolyticum</name>
    <dbReference type="NCBI Taxonomy" id="69370"/>
    <lineage>
        <taxon>Bacteria</taxon>
        <taxon>Bacillati</taxon>
        <taxon>Actinomycetota</taxon>
        <taxon>Actinomycetes</taxon>
        <taxon>Micrococcales</taxon>
        <taxon>Microbacteriaceae</taxon>
        <taxon>Microbacterium</taxon>
    </lineage>
</organism>
<dbReference type="Pfam" id="PF00384">
    <property type="entry name" value="Molybdopterin"/>
    <property type="match status" value="1"/>
</dbReference>
<dbReference type="AlphaFoldDB" id="A0A0M2HDP5"/>
<evidence type="ECO:0000256" key="2">
    <source>
        <dbReference type="ARBA" id="ARBA00022723"/>
    </source>
</evidence>
<dbReference type="InterPro" id="IPR009010">
    <property type="entry name" value="Asp_de-COase-like_dom_sf"/>
</dbReference>
<keyword evidence="3" id="KW-0408">Iron</keyword>
<dbReference type="Gene3D" id="3.40.228.10">
    <property type="entry name" value="Dimethylsulfoxide Reductase, domain 2"/>
    <property type="match status" value="1"/>
</dbReference>
<evidence type="ECO:0000256" key="3">
    <source>
        <dbReference type="ARBA" id="ARBA00023004"/>
    </source>
</evidence>
<dbReference type="GO" id="GO:0046872">
    <property type="term" value="F:metal ion binding"/>
    <property type="evidence" value="ECO:0007669"/>
    <property type="project" value="UniProtKB-KW"/>
</dbReference>
<dbReference type="GO" id="GO:0043546">
    <property type="term" value="F:molybdopterin cofactor binding"/>
    <property type="evidence" value="ECO:0007669"/>
    <property type="project" value="InterPro"/>
</dbReference>
<dbReference type="Pfam" id="PF04879">
    <property type="entry name" value="Molybdop_Fe4S4"/>
    <property type="match status" value="1"/>
</dbReference>
<dbReference type="InterPro" id="IPR006656">
    <property type="entry name" value="Mopterin_OxRdtase"/>
</dbReference>
<dbReference type="Gene3D" id="2.20.25.90">
    <property type="entry name" value="ADC-like domains"/>
    <property type="match status" value="1"/>
</dbReference>